<evidence type="ECO:0000256" key="5">
    <source>
        <dbReference type="ARBA" id="ARBA00023027"/>
    </source>
</evidence>
<feature type="binding site" evidence="7">
    <location>
        <position position="133"/>
    </location>
    <ligand>
        <name>substrate</name>
    </ligand>
</feature>
<dbReference type="OrthoDB" id="9801783at2"/>
<comment type="pathway">
    <text evidence="7">Cofactor biosynthesis; pyridoxine 5'-phosphate biosynthesis; pyridoxine 5'-phosphate from D-erythrose 4-phosphate: step 4/5.</text>
</comment>
<feature type="binding site" evidence="7">
    <location>
        <position position="264"/>
    </location>
    <ligand>
        <name>a divalent metal cation</name>
        <dbReference type="ChEBI" id="CHEBI:60240"/>
        <note>ligand shared between dimeric partners</note>
    </ligand>
</feature>
<comment type="cofactor">
    <cofactor evidence="7">
        <name>Zn(2+)</name>
        <dbReference type="ChEBI" id="CHEBI:29105"/>
    </cofactor>
    <cofactor evidence="7">
        <name>Mg(2+)</name>
        <dbReference type="ChEBI" id="CHEBI:18420"/>
    </cofactor>
    <cofactor evidence="7">
        <name>Co(2+)</name>
        <dbReference type="ChEBI" id="CHEBI:48828"/>
    </cofactor>
    <text evidence="7">Binds 1 divalent metal cation per subunit. Can use ions such as Zn(2+), Mg(2+) or Co(2+).</text>
</comment>
<dbReference type="NCBIfam" id="TIGR00557">
    <property type="entry name" value="pdxA"/>
    <property type="match status" value="1"/>
</dbReference>
<proteinExistence type="inferred from homology"/>
<comment type="miscellaneous">
    <text evidence="7">The active site is located at the dimer interface.</text>
</comment>
<dbReference type="UniPathway" id="UPA00244">
    <property type="reaction ID" value="UER00312"/>
</dbReference>
<dbReference type="Proteomes" id="UP000319931">
    <property type="component" value="Unassembled WGS sequence"/>
</dbReference>
<dbReference type="EC" id="1.1.1.262" evidence="7"/>
<protein>
    <recommendedName>
        <fullName evidence="7">4-hydroxythreonine-4-phosphate dehydrogenase</fullName>
        <ecNumber evidence="7">1.1.1.262</ecNumber>
    </recommendedName>
    <alternativeName>
        <fullName evidence="7">4-(phosphohydroxy)-L-threonine dehydrogenase</fullName>
    </alternativeName>
</protein>
<dbReference type="RefSeq" id="WP_140848655.1">
    <property type="nucleotide sequence ID" value="NZ_RCZC01000002.1"/>
</dbReference>
<dbReference type="Gene3D" id="3.40.718.10">
    <property type="entry name" value="Isopropylmalate Dehydrogenase"/>
    <property type="match status" value="1"/>
</dbReference>
<reference evidence="8 9" key="1">
    <citation type="journal article" date="2019" name="Environ. Microbiol.">
        <title>Species interactions and distinct microbial communities in high Arctic permafrost affected cryosols are associated with the CH4 and CO2 gas fluxes.</title>
        <authorList>
            <person name="Altshuler I."/>
            <person name="Hamel J."/>
            <person name="Turney S."/>
            <person name="Magnuson E."/>
            <person name="Levesque R."/>
            <person name="Greer C."/>
            <person name="Whyte L.G."/>
        </authorList>
    </citation>
    <scope>NUCLEOTIDE SEQUENCE [LARGE SCALE GENOMIC DNA]</scope>
    <source>
        <strain evidence="8 9">E6.1</strain>
    </source>
</reference>
<evidence type="ECO:0000256" key="2">
    <source>
        <dbReference type="ARBA" id="ARBA00022723"/>
    </source>
</evidence>
<evidence type="ECO:0000313" key="8">
    <source>
        <dbReference type="EMBL" id="TPG53972.1"/>
    </source>
</evidence>
<dbReference type="GO" id="GO:0008615">
    <property type="term" value="P:pyridoxine biosynthetic process"/>
    <property type="evidence" value="ECO:0007669"/>
    <property type="project" value="UniProtKB-UniRule"/>
</dbReference>
<evidence type="ECO:0000313" key="9">
    <source>
        <dbReference type="Proteomes" id="UP000319931"/>
    </source>
</evidence>
<dbReference type="NCBIfam" id="NF003699">
    <property type="entry name" value="PRK05312.1"/>
    <property type="match status" value="1"/>
</dbReference>
<dbReference type="GO" id="GO:0008270">
    <property type="term" value="F:zinc ion binding"/>
    <property type="evidence" value="ECO:0007669"/>
    <property type="project" value="UniProtKB-UniRule"/>
</dbReference>
<dbReference type="AlphaFoldDB" id="A0A502FXI8"/>
<feature type="binding site" evidence="7">
    <location>
        <position position="281"/>
    </location>
    <ligand>
        <name>substrate</name>
    </ligand>
</feature>
<dbReference type="EMBL" id="RCZC01000002">
    <property type="protein sequence ID" value="TPG53972.1"/>
    <property type="molecule type" value="Genomic_DNA"/>
</dbReference>
<dbReference type="PANTHER" id="PTHR30004:SF6">
    <property type="entry name" value="D-THREONATE 4-PHOSPHATE DEHYDROGENASE"/>
    <property type="match status" value="1"/>
</dbReference>
<dbReference type="GO" id="GO:0050570">
    <property type="term" value="F:4-hydroxythreonine-4-phosphate dehydrogenase activity"/>
    <property type="evidence" value="ECO:0007669"/>
    <property type="project" value="UniProtKB-UniRule"/>
</dbReference>
<feature type="binding site" evidence="7">
    <location>
        <position position="164"/>
    </location>
    <ligand>
        <name>a divalent metal cation</name>
        <dbReference type="ChEBI" id="CHEBI:60240"/>
        <note>ligand shared between dimeric partners</note>
    </ligand>
</feature>
<comment type="function">
    <text evidence="7">Catalyzes the NAD(P)-dependent oxidation of 4-(phosphooxy)-L-threonine (HTP) into 2-amino-3-oxo-4-(phosphooxy)butyric acid which spontaneously decarboxylates to form 3-amino-2-oxopropyl phosphate (AHAP).</text>
</comment>
<keyword evidence="4 7" id="KW-0560">Oxidoreductase</keyword>
<keyword evidence="6 7" id="KW-0664">Pyridoxine biosynthesis</keyword>
<dbReference type="GO" id="GO:0000287">
    <property type="term" value="F:magnesium ion binding"/>
    <property type="evidence" value="ECO:0007669"/>
    <property type="project" value="UniProtKB-UniRule"/>
</dbReference>
<keyword evidence="7" id="KW-0170">Cobalt</keyword>
<keyword evidence="3 7" id="KW-0521">NADP</keyword>
<dbReference type="HAMAP" id="MF_00536">
    <property type="entry name" value="PdxA"/>
    <property type="match status" value="1"/>
</dbReference>
<name>A0A502FXI8_9SPHN</name>
<dbReference type="InterPro" id="IPR005255">
    <property type="entry name" value="PdxA_fam"/>
</dbReference>
<evidence type="ECO:0000256" key="3">
    <source>
        <dbReference type="ARBA" id="ARBA00022857"/>
    </source>
</evidence>
<comment type="similarity">
    <text evidence="7">Belongs to the PdxA family.</text>
</comment>
<keyword evidence="7" id="KW-0862">Zinc</keyword>
<evidence type="ECO:0000256" key="1">
    <source>
        <dbReference type="ARBA" id="ARBA00022490"/>
    </source>
</evidence>
<feature type="binding site" evidence="7">
    <location>
        <position position="290"/>
    </location>
    <ligand>
        <name>substrate</name>
    </ligand>
</feature>
<evidence type="ECO:0000256" key="6">
    <source>
        <dbReference type="ARBA" id="ARBA00023096"/>
    </source>
</evidence>
<comment type="caution">
    <text evidence="8">The sequence shown here is derived from an EMBL/GenBank/DDBJ whole genome shotgun (WGS) entry which is preliminary data.</text>
</comment>
<dbReference type="InterPro" id="IPR037510">
    <property type="entry name" value="PdxA"/>
</dbReference>
<comment type="caution">
    <text evidence="7">Lacks conserved residue(s) required for the propagation of feature annotation.</text>
</comment>
<sequence length="331" mass="34062">MVAPLAISMGDPAGIGPEVIAKAWSRRSEAGLPPFFATGDARAIAAVWDGPITTIAHPDAANGVFETALPVLTVEDGGEIVPGSPDVEGARCALRALELAAGLVRSGAARALVTGPVSKSQLYQIGFNYPGQTEFVAERCGIAGENAVMMLAGPDLRVVPITTHVPLAAVSGLLSIELIVAKGRATARGLARNFGILNPRIAFAGFNPHAGESGAIGREEIELIAPAVAVLRGDGIDAIGPFAADTLFHPRARAGYDAVLCCYHDQALVPIKTLYFDEGVNITLGLPIVRTSPDHGTAFDIAGKDRAEPGATIAAIRLAGEAADRRAAADA</sequence>
<comment type="subunit">
    <text evidence="7">Homodimer.</text>
</comment>
<organism evidence="8 9">
    <name type="scientific">Sphingomonas glacialis</name>
    <dbReference type="NCBI Taxonomy" id="658225"/>
    <lineage>
        <taxon>Bacteria</taxon>
        <taxon>Pseudomonadati</taxon>
        <taxon>Pseudomonadota</taxon>
        <taxon>Alphaproteobacteria</taxon>
        <taxon>Sphingomonadales</taxon>
        <taxon>Sphingomonadaceae</taxon>
        <taxon>Sphingomonas</taxon>
    </lineage>
</organism>
<gene>
    <name evidence="7 8" type="primary">pdxA</name>
    <name evidence="8" type="ORF">EAH76_04485</name>
</gene>
<keyword evidence="2 7" id="KW-0479">Metal-binding</keyword>
<keyword evidence="1 7" id="KW-0963">Cytoplasm</keyword>
<keyword evidence="5 7" id="KW-0520">NAD</keyword>
<dbReference type="GO" id="GO:0042823">
    <property type="term" value="P:pyridoxal phosphate biosynthetic process"/>
    <property type="evidence" value="ECO:0007669"/>
    <property type="project" value="UniProtKB-UniRule"/>
</dbReference>
<keyword evidence="9" id="KW-1185">Reference proteome</keyword>
<keyword evidence="7" id="KW-0460">Magnesium</keyword>
<evidence type="ECO:0000256" key="4">
    <source>
        <dbReference type="ARBA" id="ARBA00023002"/>
    </source>
</evidence>
<dbReference type="SUPFAM" id="SSF53659">
    <property type="entry name" value="Isocitrate/Isopropylmalate dehydrogenase-like"/>
    <property type="match status" value="1"/>
</dbReference>
<accession>A0A502FXI8</accession>
<dbReference type="GO" id="GO:0050897">
    <property type="term" value="F:cobalt ion binding"/>
    <property type="evidence" value="ECO:0007669"/>
    <property type="project" value="UniProtKB-UniRule"/>
</dbReference>
<evidence type="ECO:0000256" key="7">
    <source>
        <dbReference type="HAMAP-Rule" id="MF_00536"/>
    </source>
</evidence>
<dbReference type="PANTHER" id="PTHR30004">
    <property type="entry name" value="4-HYDROXYTHREONINE-4-PHOSPHATE DEHYDROGENASE"/>
    <property type="match status" value="1"/>
</dbReference>
<dbReference type="Pfam" id="PF04166">
    <property type="entry name" value="PdxA"/>
    <property type="match status" value="1"/>
</dbReference>
<comment type="catalytic activity">
    <reaction evidence="7">
        <text>4-(phosphooxy)-L-threonine + NAD(+) = 3-amino-2-oxopropyl phosphate + CO2 + NADH</text>
        <dbReference type="Rhea" id="RHEA:32275"/>
        <dbReference type="ChEBI" id="CHEBI:16526"/>
        <dbReference type="ChEBI" id="CHEBI:57279"/>
        <dbReference type="ChEBI" id="CHEBI:57540"/>
        <dbReference type="ChEBI" id="CHEBI:57945"/>
        <dbReference type="ChEBI" id="CHEBI:58452"/>
        <dbReference type="EC" id="1.1.1.262"/>
    </reaction>
</comment>
<comment type="subcellular location">
    <subcellularLocation>
        <location evidence="7">Cytoplasm</location>
    </subcellularLocation>
</comment>
<feature type="binding site" evidence="7">
    <location>
        <position position="272"/>
    </location>
    <ligand>
        <name>substrate</name>
    </ligand>
</feature>
<dbReference type="GO" id="GO:0051287">
    <property type="term" value="F:NAD binding"/>
    <property type="evidence" value="ECO:0007669"/>
    <property type="project" value="InterPro"/>
</dbReference>
<dbReference type="GO" id="GO:0005737">
    <property type="term" value="C:cytoplasm"/>
    <property type="evidence" value="ECO:0007669"/>
    <property type="project" value="UniProtKB-SubCell"/>
</dbReference>
<feature type="binding site" evidence="7">
    <location>
        <position position="209"/>
    </location>
    <ligand>
        <name>a divalent metal cation</name>
        <dbReference type="ChEBI" id="CHEBI:60240"/>
        <note>ligand shared between dimeric partners</note>
    </ligand>
</feature>